<dbReference type="Pfam" id="PF01565">
    <property type="entry name" value="FAD_binding_4"/>
    <property type="match status" value="1"/>
</dbReference>
<feature type="domain" description="FAD-binding PCMH-type" evidence="7">
    <location>
        <begin position="66"/>
        <end position="234"/>
    </location>
</feature>
<evidence type="ECO:0000256" key="1">
    <source>
        <dbReference type="ARBA" id="ARBA00001974"/>
    </source>
</evidence>
<comment type="caution">
    <text evidence="8">The sequence shown here is derived from an EMBL/GenBank/DDBJ whole genome shotgun (WGS) entry which is preliminary data.</text>
</comment>
<evidence type="ECO:0000313" key="8">
    <source>
        <dbReference type="EMBL" id="MFC4499192.1"/>
    </source>
</evidence>
<accession>A0ABV9AH40</accession>
<dbReference type="InterPro" id="IPR019546">
    <property type="entry name" value="TAT_signal_bac_arc"/>
</dbReference>
<dbReference type="InterPro" id="IPR016167">
    <property type="entry name" value="FAD-bd_PCMH_sub1"/>
</dbReference>
<comment type="cofactor">
    <cofactor evidence="1">
        <name>FAD</name>
        <dbReference type="ChEBI" id="CHEBI:57692"/>
    </cofactor>
</comment>
<comment type="similarity">
    <text evidence="2">Belongs to the oxygen-dependent FAD-linked oxidoreductase family.</text>
</comment>
<dbReference type="NCBIfam" id="TIGR01409">
    <property type="entry name" value="TAT_signal_seq"/>
    <property type="match status" value="1"/>
</dbReference>
<sequence length="505" mass="52211">MISRRSLLGGVGAGALALPLTSYATPSQAASGTQWSRLGSRLRGSLVLPSDSAYTTAKQLSTAEFDDIDPQAVAYCAGPADVALCLAFAQHHGIPVAPRSGGHSAAGYSTTTGLVIDVSRLNAVSVGADGVTVGAGTQLVDVTNGLAPHGLAVSGGFCPTVALGGFLQGGGIGLLTRHAGISSDTVTGAQVVLADGRTVRASADEHPDLYWAIRGGGGGNFGIVTSYDITPTHITELTLGTLAWSYDDAVDVLDGWARWLVDAPRTLGGAAVVTLPDAAPGNTPAVSVLLSSVGTTEELAAETARLVSLVGRTPTAQNSFTAPYLAVMMSLYGCGDSSQDECHRVDGPNPAGVLPRAAFAVERSRLFSGPPSRTMWDGAVALLDQVRVAGQQHMIQVGALGGAANDPGRTDTAYVHRDALFSTSFLGIIAAGTADSAARAAARQWTDSGFAVLDPHSNGETYQNFIDPRLTDWRSAYYAENYPRLVAVKKKYDPHRVFSFAQSIG</sequence>
<dbReference type="PANTHER" id="PTHR42973">
    <property type="entry name" value="BINDING OXIDOREDUCTASE, PUTATIVE (AFU_ORTHOLOGUE AFUA_1G17690)-RELATED"/>
    <property type="match status" value="1"/>
</dbReference>
<dbReference type="Gene3D" id="3.30.465.10">
    <property type="match status" value="1"/>
</dbReference>
<dbReference type="PROSITE" id="PS51318">
    <property type="entry name" value="TAT"/>
    <property type="match status" value="1"/>
</dbReference>
<keyword evidence="4" id="KW-0274">FAD</keyword>
<evidence type="ECO:0000313" key="9">
    <source>
        <dbReference type="Proteomes" id="UP001595839"/>
    </source>
</evidence>
<dbReference type="Pfam" id="PF08031">
    <property type="entry name" value="BBE"/>
    <property type="match status" value="1"/>
</dbReference>
<dbReference type="InterPro" id="IPR012951">
    <property type="entry name" value="BBE"/>
</dbReference>
<evidence type="ECO:0000256" key="6">
    <source>
        <dbReference type="SAM" id="SignalP"/>
    </source>
</evidence>
<dbReference type="InterPro" id="IPR016166">
    <property type="entry name" value="FAD-bd_PCMH"/>
</dbReference>
<dbReference type="InterPro" id="IPR006094">
    <property type="entry name" value="Oxid_FAD_bind_N"/>
</dbReference>
<dbReference type="InterPro" id="IPR006311">
    <property type="entry name" value="TAT_signal"/>
</dbReference>
<dbReference type="InterPro" id="IPR036318">
    <property type="entry name" value="FAD-bd_PCMH-like_sf"/>
</dbReference>
<organism evidence="8 9">
    <name type="scientific">Streptomyces vulcanius</name>
    <dbReference type="NCBI Taxonomy" id="1441876"/>
    <lineage>
        <taxon>Bacteria</taxon>
        <taxon>Bacillati</taxon>
        <taxon>Actinomycetota</taxon>
        <taxon>Actinomycetes</taxon>
        <taxon>Kitasatosporales</taxon>
        <taxon>Streptomycetaceae</taxon>
        <taxon>Streptomyces</taxon>
    </lineage>
</organism>
<keyword evidence="5" id="KW-0560">Oxidoreductase</keyword>
<gene>
    <name evidence="8" type="ORF">ACFPIH_06585</name>
</gene>
<dbReference type="InterPro" id="IPR016169">
    <property type="entry name" value="FAD-bd_PCMH_sub2"/>
</dbReference>
<keyword evidence="3" id="KW-0285">Flavoprotein</keyword>
<dbReference type="PROSITE" id="PS00862">
    <property type="entry name" value="OX2_COVAL_FAD"/>
    <property type="match status" value="1"/>
</dbReference>
<feature type="chain" id="PRO_5045298338" evidence="6">
    <location>
        <begin position="25"/>
        <end position="505"/>
    </location>
</feature>
<feature type="signal peptide" evidence="6">
    <location>
        <begin position="1"/>
        <end position="24"/>
    </location>
</feature>
<dbReference type="PANTHER" id="PTHR42973:SF39">
    <property type="entry name" value="FAD-BINDING PCMH-TYPE DOMAIN-CONTAINING PROTEIN"/>
    <property type="match status" value="1"/>
</dbReference>
<dbReference type="InterPro" id="IPR006093">
    <property type="entry name" value="Oxy_OxRdtase_FAD_BS"/>
</dbReference>
<evidence type="ECO:0000256" key="4">
    <source>
        <dbReference type="ARBA" id="ARBA00022827"/>
    </source>
</evidence>
<keyword evidence="9" id="KW-1185">Reference proteome</keyword>
<dbReference type="RefSeq" id="WP_381182167.1">
    <property type="nucleotide sequence ID" value="NZ_JBHSFK010000003.1"/>
</dbReference>
<name>A0ABV9AH40_9ACTN</name>
<dbReference type="EMBL" id="JBHSFK010000003">
    <property type="protein sequence ID" value="MFC4499192.1"/>
    <property type="molecule type" value="Genomic_DNA"/>
</dbReference>
<dbReference type="Gene3D" id="3.40.462.20">
    <property type="match status" value="1"/>
</dbReference>
<dbReference type="InterPro" id="IPR050416">
    <property type="entry name" value="FAD-linked_Oxidoreductase"/>
</dbReference>
<protein>
    <submittedName>
        <fullName evidence="8">FAD-binding oxidoreductase</fullName>
    </submittedName>
</protein>
<evidence type="ECO:0000259" key="7">
    <source>
        <dbReference type="PROSITE" id="PS51387"/>
    </source>
</evidence>
<dbReference type="PROSITE" id="PS51387">
    <property type="entry name" value="FAD_PCMH"/>
    <property type="match status" value="1"/>
</dbReference>
<evidence type="ECO:0000256" key="2">
    <source>
        <dbReference type="ARBA" id="ARBA00005466"/>
    </source>
</evidence>
<dbReference type="SUPFAM" id="SSF56176">
    <property type="entry name" value="FAD-binding/transporter-associated domain-like"/>
    <property type="match status" value="1"/>
</dbReference>
<dbReference type="Proteomes" id="UP001595839">
    <property type="component" value="Unassembled WGS sequence"/>
</dbReference>
<dbReference type="Gene3D" id="3.30.43.10">
    <property type="entry name" value="Uridine Diphospho-n-acetylenolpyruvylglucosamine Reductase, domain 2"/>
    <property type="match status" value="1"/>
</dbReference>
<evidence type="ECO:0000256" key="5">
    <source>
        <dbReference type="ARBA" id="ARBA00023002"/>
    </source>
</evidence>
<proteinExistence type="inferred from homology"/>
<reference evidence="9" key="1">
    <citation type="journal article" date="2019" name="Int. J. Syst. Evol. Microbiol.">
        <title>The Global Catalogue of Microorganisms (GCM) 10K type strain sequencing project: providing services to taxonomists for standard genome sequencing and annotation.</title>
        <authorList>
            <consortium name="The Broad Institute Genomics Platform"/>
            <consortium name="The Broad Institute Genome Sequencing Center for Infectious Disease"/>
            <person name="Wu L."/>
            <person name="Ma J."/>
        </authorList>
    </citation>
    <scope>NUCLEOTIDE SEQUENCE [LARGE SCALE GENOMIC DNA]</scope>
    <source>
        <strain evidence="9">CGMCC 4.7177</strain>
    </source>
</reference>
<keyword evidence="6" id="KW-0732">Signal</keyword>
<evidence type="ECO:0000256" key="3">
    <source>
        <dbReference type="ARBA" id="ARBA00022630"/>
    </source>
</evidence>